<dbReference type="Proteomes" id="UP000198575">
    <property type="component" value="Unassembled WGS sequence"/>
</dbReference>
<keyword evidence="1" id="KW-0812">Transmembrane</keyword>
<feature type="chain" id="PRO_5011659117" description="IPTL-CTERM protein sorting domain-containing protein" evidence="2">
    <location>
        <begin position="26"/>
        <end position="255"/>
    </location>
</feature>
<evidence type="ECO:0000313" key="4">
    <source>
        <dbReference type="Proteomes" id="UP000198575"/>
    </source>
</evidence>
<keyword evidence="4" id="KW-1185">Reference proteome</keyword>
<evidence type="ECO:0000313" key="3">
    <source>
        <dbReference type="EMBL" id="SFN21850.1"/>
    </source>
</evidence>
<reference evidence="3 4" key="1">
    <citation type="submission" date="2016-10" db="EMBL/GenBank/DDBJ databases">
        <authorList>
            <person name="de Groot N.N."/>
        </authorList>
    </citation>
    <scope>NUCLEOTIDE SEQUENCE [LARGE SCALE GENOMIC DNA]</scope>
    <source>
        <strain evidence="3 4">CGMCC 1.7659</strain>
    </source>
</reference>
<protein>
    <recommendedName>
        <fullName evidence="5">IPTL-CTERM protein sorting domain-containing protein</fullName>
    </recommendedName>
</protein>
<accession>A0A1I4X915</accession>
<evidence type="ECO:0000256" key="1">
    <source>
        <dbReference type="SAM" id="Phobius"/>
    </source>
</evidence>
<keyword evidence="1" id="KW-1133">Transmembrane helix</keyword>
<dbReference type="RefSeq" id="WP_139224906.1">
    <property type="nucleotide sequence ID" value="NZ_FOVF01000008.1"/>
</dbReference>
<dbReference type="EMBL" id="FOVF01000008">
    <property type="protein sequence ID" value="SFN21850.1"/>
    <property type="molecule type" value="Genomic_DNA"/>
</dbReference>
<sequence>MNSRFRRALVCAALAGCALSSALFAQQIVVGSGARLVMGSSVIDAGCRDVQIPGNFAIGSGSLQGVRDLTVSGQLDGGSGLISLSGDLAAAGGLNPQTGTVRIGDGCGSSESRIIGNHQFNNFVVQTSAAHALELPAGGTQFIASSLQLAGGAERLVMRSSSPGAVGFLDLPGGGSQLVSRVDAIDVGGAPFGQFLAPQAPEFYDSIDRGNTPRFLGEELALPLPTLSPGGLLALLLLVAGFALTQLRTLNRGEH</sequence>
<name>A0A1I4X915_9GAMM</name>
<evidence type="ECO:0000256" key="2">
    <source>
        <dbReference type="SAM" id="SignalP"/>
    </source>
</evidence>
<dbReference type="STRING" id="578942.SAMN05216289_10859"/>
<proteinExistence type="predicted"/>
<dbReference type="AlphaFoldDB" id="A0A1I4X915"/>
<feature type="transmembrane region" description="Helical" evidence="1">
    <location>
        <begin position="227"/>
        <end position="245"/>
    </location>
</feature>
<keyword evidence="1" id="KW-0472">Membrane</keyword>
<evidence type="ECO:0008006" key="5">
    <source>
        <dbReference type="Google" id="ProtNLM"/>
    </source>
</evidence>
<feature type="signal peptide" evidence="2">
    <location>
        <begin position="1"/>
        <end position="25"/>
    </location>
</feature>
<organism evidence="3 4">
    <name type="scientific">Dokdonella immobilis</name>
    <dbReference type="NCBI Taxonomy" id="578942"/>
    <lineage>
        <taxon>Bacteria</taxon>
        <taxon>Pseudomonadati</taxon>
        <taxon>Pseudomonadota</taxon>
        <taxon>Gammaproteobacteria</taxon>
        <taxon>Lysobacterales</taxon>
        <taxon>Rhodanobacteraceae</taxon>
        <taxon>Dokdonella</taxon>
    </lineage>
</organism>
<keyword evidence="2" id="KW-0732">Signal</keyword>
<gene>
    <name evidence="3" type="ORF">SAMN05216289_10859</name>
</gene>